<dbReference type="InterPro" id="IPR004158">
    <property type="entry name" value="DUF247_pln"/>
</dbReference>
<organism evidence="1 2">
    <name type="scientific">Urochloa decumbens</name>
    <dbReference type="NCBI Taxonomy" id="240449"/>
    <lineage>
        <taxon>Eukaryota</taxon>
        <taxon>Viridiplantae</taxon>
        <taxon>Streptophyta</taxon>
        <taxon>Embryophyta</taxon>
        <taxon>Tracheophyta</taxon>
        <taxon>Spermatophyta</taxon>
        <taxon>Magnoliopsida</taxon>
        <taxon>Liliopsida</taxon>
        <taxon>Poales</taxon>
        <taxon>Poaceae</taxon>
        <taxon>PACMAD clade</taxon>
        <taxon>Panicoideae</taxon>
        <taxon>Panicodae</taxon>
        <taxon>Paniceae</taxon>
        <taxon>Melinidinae</taxon>
        <taxon>Urochloa</taxon>
    </lineage>
</organism>
<gene>
    <name evidence="1" type="ORF">URODEC1_LOCUS60353</name>
</gene>
<dbReference type="EMBL" id="OZ075134">
    <property type="protein sequence ID" value="CAL4990688.1"/>
    <property type="molecule type" value="Genomic_DNA"/>
</dbReference>
<sequence length="513" mass="57675">MEHAASWGRASEFQLASWSSVEEPGTYTWAPAGLPPVVEYAPTDMFGNSSLQPYFHGSSSLGQQQQQQLALYNYDQSAAAAQQEPSNGDAMGVFEFVTQAFERQAELMKQKMHRFPPAITRALGESYTVPRVVAIGPYHHGRQDLVMAEKVKHVAAYHCINDSGCTVREMYDAVVSVADRARVLYDKDVMARFSYEDFRHMMFFDACFLVQYMLSVGDGCNRSLYDFMESNDNDIFHDVMLLENQIPWRVVKVVMDFTPVSLGKLMGIWRGLLQDRVEEEPVSVEVNPDYNAPHFLGFVRFYLVGSNNITEVRGKENIKALSISVSAIELAEMGINLKASQGTELAQMDLVNSWNCVSFAELSMAPLSLDNTHASWLVNMAALELCTTPDFFDDNAEFQDSAACSYLLLLCMLVHREEDVHQLRTKGILRGGAGLTNKEALRFFTGLNNCLRHGSCYVLVMAHIESYKMRMWIWIKVYAFLYRNLKTIVAVGSAIGAFATILKTLKSLKGTHH</sequence>
<evidence type="ECO:0000313" key="1">
    <source>
        <dbReference type="EMBL" id="CAL4990688.1"/>
    </source>
</evidence>
<dbReference type="PANTHER" id="PTHR31549:SF32">
    <property type="match status" value="1"/>
</dbReference>
<name>A0ABC9B3N1_9POAL</name>
<reference evidence="2" key="1">
    <citation type="submission" date="2024-06" db="EMBL/GenBank/DDBJ databases">
        <authorList>
            <person name="Ryan C."/>
        </authorList>
    </citation>
    <scope>NUCLEOTIDE SEQUENCE [LARGE SCALE GENOMIC DNA]</scope>
</reference>
<dbReference type="Proteomes" id="UP001497457">
    <property type="component" value="Chromosome 24b"/>
</dbReference>
<accession>A0ABC9B3N1</accession>
<evidence type="ECO:0000313" key="2">
    <source>
        <dbReference type="Proteomes" id="UP001497457"/>
    </source>
</evidence>
<dbReference type="AlphaFoldDB" id="A0ABC9B3N1"/>
<keyword evidence="2" id="KW-1185">Reference proteome</keyword>
<reference evidence="1 2" key="2">
    <citation type="submission" date="2024-10" db="EMBL/GenBank/DDBJ databases">
        <authorList>
            <person name="Ryan C."/>
        </authorList>
    </citation>
    <scope>NUCLEOTIDE SEQUENCE [LARGE SCALE GENOMIC DNA]</scope>
</reference>
<dbReference type="PANTHER" id="PTHR31549">
    <property type="entry name" value="PROTEIN, PUTATIVE (DUF247)-RELATED-RELATED"/>
    <property type="match status" value="1"/>
</dbReference>
<dbReference type="Pfam" id="PF03140">
    <property type="entry name" value="DUF247"/>
    <property type="match status" value="1"/>
</dbReference>
<protein>
    <submittedName>
        <fullName evidence="1">Uncharacterized protein</fullName>
    </submittedName>
</protein>
<proteinExistence type="predicted"/>